<dbReference type="InterPro" id="IPR045263">
    <property type="entry name" value="GLUT"/>
</dbReference>
<dbReference type="InterPro" id="IPR005829">
    <property type="entry name" value="Sugar_transporter_CS"/>
</dbReference>
<dbReference type="NCBIfam" id="TIGR00879">
    <property type="entry name" value="SP"/>
    <property type="match status" value="1"/>
</dbReference>
<dbReference type="PANTHER" id="PTHR23503">
    <property type="entry name" value="SOLUTE CARRIER FAMILY 2"/>
    <property type="match status" value="1"/>
</dbReference>
<feature type="transmembrane region" description="Helical" evidence="7">
    <location>
        <begin position="417"/>
        <end position="437"/>
    </location>
</feature>
<dbReference type="Pfam" id="PF00083">
    <property type="entry name" value="Sugar_tr"/>
    <property type="match status" value="1"/>
</dbReference>
<keyword evidence="2 6" id="KW-0813">Transport</keyword>
<feature type="transmembrane region" description="Helical" evidence="7">
    <location>
        <begin position="353"/>
        <end position="373"/>
    </location>
</feature>
<dbReference type="InterPro" id="IPR020846">
    <property type="entry name" value="MFS_dom"/>
</dbReference>
<dbReference type="InterPro" id="IPR003663">
    <property type="entry name" value="Sugar/inositol_transpt"/>
</dbReference>
<organism evidence="9 10">
    <name type="scientific">Porites evermanni</name>
    <dbReference type="NCBI Taxonomy" id="104178"/>
    <lineage>
        <taxon>Eukaryota</taxon>
        <taxon>Metazoa</taxon>
        <taxon>Cnidaria</taxon>
        <taxon>Anthozoa</taxon>
        <taxon>Hexacorallia</taxon>
        <taxon>Scleractinia</taxon>
        <taxon>Fungiina</taxon>
        <taxon>Poritidae</taxon>
        <taxon>Porites</taxon>
    </lineage>
</organism>
<gene>
    <name evidence="9" type="ORF">PEVE_00022447</name>
</gene>
<dbReference type="Gene3D" id="1.20.1250.20">
    <property type="entry name" value="MFS general substrate transporter like domains"/>
    <property type="match status" value="1"/>
</dbReference>
<comment type="caution">
    <text evidence="9">The sequence shown here is derived from an EMBL/GenBank/DDBJ whole genome shotgun (WGS) entry which is preliminary data.</text>
</comment>
<comment type="similarity">
    <text evidence="6">Belongs to the major facilitator superfamily. Sugar transporter (TC 2.A.1.1) family.</text>
</comment>
<proteinExistence type="inferred from homology"/>
<evidence type="ECO:0000256" key="6">
    <source>
        <dbReference type="RuleBase" id="RU003346"/>
    </source>
</evidence>
<reference evidence="9 10" key="1">
    <citation type="submission" date="2022-05" db="EMBL/GenBank/DDBJ databases">
        <authorList>
            <consortium name="Genoscope - CEA"/>
            <person name="William W."/>
        </authorList>
    </citation>
    <scope>NUCLEOTIDE SEQUENCE [LARGE SCALE GENOMIC DNA]</scope>
</reference>
<dbReference type="Proteomes" id="UP001159427">
    <property type="component" value="Unassembled WGS sequence"/>
</dbReference>
<evidence type="ECO:0000256" key="7">
    <source>
        <dbReference type="SAM" id="Phobius"/>
    </source>
</evidence>
<keyword evidence="5 7" id="KW-0472">Membrane</keyword>
<feature type="transmembrane region" description="Helical" evidence="7">
    <location>
        <begin position="449"/>
        <end position="467"/>
    </location>
</feature>
<keyword evidence="4 7" id="KW-1133">Transmembrane helix</keyword>
<feature type="transmembrane region" description="Helical" evidence="7">
    <location>
        <begin position="202"/>
        <end position="223"/>
    </location>
</feature>
<dbReference type="InterPro" id="IPR005828">
    <property type="entry name" value="MFS_sugar_transport-like"/>
</dbReference>
<keyword evidence="3 7" id="KW-0812">Transmembrane</keyword>
<feature type="transmembrane region" description="Helical" evidence="7">
    <location>
        <begin position="379"/>
        <end position="405"/>
    </location>
</feature>
<accession>A0ABN8L9S0</accession>
<dbReference type="PANTHER" id="PTHR23503:SF8">
    <property type="entry name" value="FACILITATED GLUCOSE TRANSPORTER PROTEIN 1"/>
    <property type="match status" value="1"/>
</dbReference>
<keyword evidence="10" id="KW-1185">Reference proteome</keyword>
<evidence type="ECO:0000313" key="10">
    <source>
        <dbReference type="Proteomes" id="UP001159427"/>
    </source>
</evidence>
<dbReference type="PROSITE" id="PS00216">
    <property type="entry name" value="SUGAR_TRANSPORT_1"/>
    <property type="match status" value="1"/>
</dbReference>
<feature type="transmembrane region" description="Helical" evidence="7">
    <location>
        <begin position="33"/>
        <end position="54"/>
    </location>
</feature>
<evidence type="ECO:0000256" key="4">
    <source>
        <dbReference type="ARBA" id="ARBA00022989"/>
    </source>
</evidence>
<evidence type="ECO:0000259" key="8">
    <source>
        <dbReference type="PROSITE" id="PS50850"/>
    </source>
</evidence>
<feature type="domain" description="Major facilitator superfamily (MFS) profile" evidence="8">
    <location>
        <begin position="41"/>
        <end position="471"/>
    </location>
</feature>
<evidence type="ECO:0000256" key="3">
    <source>
        <dbReference type="ARBA" id="ARBA00022692"/>
    </source>
</evidence>
<evidence type="ECO:0000256" key="5">
    <source>
        <dbReference type="ARBA" id="ARBA00023136"/>
    </source>
</evidence>
<sequence>MNDKGSSSESLLNSEKDELLPSRSKYSSTRSAWTFWLVYTTAVVVLGSSFQFGFGTTCMNAPEKNIKDYFRKHGTFTELMWSTAVAIFAIGGMFGSVIGQIIANFLGSKRTLLLNNIPAIIGSLMIFSSYYAKGPALLIIGRLIFGFNNGINTAVAPVYLSEIAPIRIRGALGVLNQFGIVTGMLVGYILGLKEVLGTDTGWPYLLGFGFLVAMLQLITLPFCPRSPRYLLLKLNKEPETVEALIKLRGTSNVSEDIEEMRGEQENHLREEKVSVLRLVQIKELRKPLVISVVLQLAQQFSGINAVFYYSTSIFASAGVKEGRVASVFVGVTSLVMTAVTVKVVEVMGRRSLLLFGQAGMFVFYAVMTISFRFEDLSGMNYVSVVATLLTVTFFQLGPGPIPWFITAELFSQGPRPAAVAMAGVVNWLANFIVGLVFPSMQAALTPYTFLVFMVLVAFFFVFTLIYVPETKGRTIEQITSHFKADSEEPNGVHVIYERDHNN</sequence>
<dbReference type="PRINTS" id="PR00171">
    <property type="entry name" value="SUGRTRNSPORT"/>
</dbReference>
<evidence type="ECO:0000256" key="2">
    <source>
        <dbReference type="ARBA" id="ARBA00022448"/>
    </source>
</evidence>
<comment type="subcellular location">
    <subcellularLocation>
        <location evidence="1">Membrane</location>
        <topology evidence="1">Multi-pass membrane protein</topology>
    </subcellularLocation>
</comment>
<evidence type="ECO:0000313" key="9">
    <source>
        <dbReference type="EMBL" id="CAH3013823.1"/>
    </source>
</evidence>
<feature type="transmembrane region" description="Helical" evidence="7">
    <location>
        <begin position="113"/>
        <end position="132"/>
    </location>
</feature>
<feature type="transmembrane region" description="Helical" evidence="7">
    <location>
        <begin position="79"/>
        <end position="106"/>
    </location>
</feature>
<dbReference type="InterPro" id="IPR036259">
    <property type="entry name" value="MFS_trans_sf"/>
</dbReference>
<dbReference type="PROSITE" id="PS00217">
    <property type="entry name" value="SUGAR_TRANSPORT_2"/>
    <property type="match status" value="1"/>
</dbReference>
<dbReference type="PROSITE" id="PS50850">
    <property type="entry name" value="MFS"/>
    <property type="match status" value="1"/>
</dbReference>
<feature type="transmembrane region" description="Helical" evidence="7">
    <location>
        <begin position="138"/>
        <end position="160"/>
    </location>
</feature>
<feature type="transmembrane region" description="Helical" evidence="7">
    <location>
        <begin position="288"/>
        <end position="310"/>
    </location>
</feature>
<dbReference type="SUPFAM" id="SSF103473">
    <property type="entry name" value="MFS general substrate transporter"/>
    <property type="match status" value="1"/>
</dbReference>
<feature type="transmembrane region" description="Helical" evidence="7">
    <location>
        <begin position="172"/>
        <end position="190"/>
    </location>
</feature>
<name>A0ABN8L9S0_9CNID</name>
<evidence type="ECO:0000256" key="1">
    <source>
        <dbReference type="ARBA" id="ARBA00004141"/>
    </source>
</evidence>
<protein>
    <recommendedName>
        <fullName evidence="8">Major facilitator superfamily (MFS) profile domain-containing protein</fullName>
    </recommendedName>
</protein>
<dbReference type="EMBL" id="CALNXI010000003">
    <property type="protein sequence ID" value="CAH3013823.1"/>
    <property type="molecule type" value="Genomic_DNA"/>
</dbReference>
<feature type="transmembrane region" description="Helical" evidence="7">
    <location>
        <begin position="322"/>
        <end position="341"/>
    </location>
</feature>